<evidence type="ECO:0008006" key="4">
    <source>
        <dbReference type="Google" id="ProtNLM"/>
    </source>
</evidence>
<dbReference type="OrthoDB" id="2607309at2"/>
<gene>
    <name evidence="2" type="ORF">GA0061094_2459</name>
</gene>
<organism evidence="2 3">
    <name type="scientific">[Bacillus] enclensis</name>
    <dbReference type="NCBI Taxonomy" id="1402860"/>
    <lineage>
        <taxon>Bacteria</taxon>
        <taxon>Bacillati</taxon>
        <taxon>Bacillota</taxon>
        <taxon>Bacilli</taxon>
        <taxon>Bacillales</taxon>
        <taxon>Bacillaceae</taxon>
        <taxon>Rossellomorea</taxon>
    </lineage>
</organism>
<dbReference type="AlphaFoldDB" id="A0A0V8HKA9"/>
<dbReference type="Pfam" id="PF19903">
    <property type="entry name" value="DUF6376"/>
    <property type="match status" value="1"/>
</dbReference>
<keyword evidence="1" id="KW-0732">Signal</keyword>
<name>A0A0V8HKA9_9BACI</name>
<proteinExistence type="predicted"/>
<dbReference type="Proteomes" id="UP000181997">
    <property type="component" value="Unassembled WGS sequence"/>
</dbReference>
<accession>A0A0V8HKA9</accession>
<reference evidence="3" key="1">
    <citation type="submission" date="2016-08" db="EMBL/GenBank/DDBJ databases">
        <authorList>
            <person name="Varghese N."/>
            <person name="Submissions Spin"/>
        </authorList>
    </citation>
    <scope>NUCLEOTIDE SEQUENCE [LARGE SCALE GENOMIC DNA]</scope>
    <source>
        <strain evidence="3">SGD-1123</strain>
    </source>
</reference>
<sequence>MKKFILLILSLSLLTGCGLLEEANNSLTYADEMTDYLNEAEQFANDFPALVENASADNSALPELERRLNDMKSEIEDINNLTPPSIAEDLHERVIDYNNKALQGIDEAQSQIDRGEVSLSELQNLEIVKTFDQLQDIKGNLENLGQ</sequence>
<feature type="signal peptide" evidence="1">
    <location>
        <begin position="1"/>
        <end position="22"/>
    </location>
</feature>
<evidence type="ECO:0000313" key="3">
    <source>
        <dbReference type="Proteomes" id="UP000181997"/>
    </source>
</evidence>
<evidence type="ECO:0000313" key="2">
    <source>
        <dbReference type="EMBL" id="SCC09642.1"/>
    </source>
</evidence>
<feature type="chain" id="PRO_5014527752" description="Lipoprotein" evidence="1">
    <location>
        <begin position="23"/>
        <end position="146"/>
    </location>
</feature>
<keyword evidence="3" id="KW-1185">Reference proteome</keyword>
<dbReference type="PROSITE" id="PS51257">
    <property type="entry name" value="PROKAR_LIPOPROTEIN"/>
    <property type="match status" value="1"/>
</dbReference>
<protein>
    <recommendedName>
        <fullName evidence="4">Lipoprotein</fullName>
    </recommendedName>
</protein>
<dbReference type="RefSeq" id="WP_058298594.1">
    <property type="nucleotide sequence ID" value="NZ_FMAU01000002.1"/>
</dbReference>
<dbReference type="InterPro" id="IPR045956">
    <property type="entry name" value="DUF6376"/>
</dbReference>
<evidence type="ECO:0000256" key="1">
    <source>
        <dbReference type="SAM" id="SignalP"/>
    </source>
</evidence>
<dbReference type="EMBL" id="FMAU01000002">
    <property type="protein sequence ID" value="SCC09642.1"/>
    <property type="molecule type" value="Genomic_DNA"/>
</dbReference>